<dbReference type="Gene3D" id="3.90.1150.10">
    <property type="entry name" value="Aspartate Aminotransferase, domain 1"/>
    <property type="match status" value="1"/>
</dbReference>
<dbReference type="InterPro" id="IPR015421">
    <property type="entry name" value="PyrdxlP-dep_Trfase_major"/>
</dbReference>
<name>A0A382LRU6_9ZZZZ</name>
<dbReference type="GO" id="GO:0030170">
    <property type="term" value="F:pyridoxal phosphate binding"/>
    <property type="evidence" value="ECO:0007669"/>
    <property type="project" value="InterPro"/>
</dbReference>
<evidence type="ECO:0000256" key="2">
    <source>
        <dbReference type="ARBA" id="ARBA00022898"/>
    </source>
</evidence>
<evidence type="ECO:0000313" key="3">
    <source>
        <dbReference type="EMBL" id="SVC39276.1"/>
    </source>
</evidence>
<dbReference type="PANTHER" id="PTHR43713:SF3">
    <property type="entry name" value="GLUTAMATE-1-SEMIALDEHYDE 2,1-AMINOMUTASE 1, CHLOROPLASTIC-RELATED"/>
    <property type="match status" value="1"/>
</dbReference>
<dbReference type="PANTHER" id="PTHR43713">
    <property type="entry name" value="GLUTAMATE-1-SEMIALDEHYDE 2,1-AMINOMUTASE"/>
    <property type="match status" value="1"/>
</dbReference>
<dbReference type="EMBL" id="UINC01088766">
    <property type="protein sequence ID" value="SVC39276.1"/>
    <property type="molecule type" value="Genomic_DNA"/>
</dbReference>
<comment type="cofactor">
    <cofactor evidence="1">
        <name>pyridoxal 5'-phosphate</name>
        <dbReference type="ChEBI" id="CHEBI:597326"/>
    </cofactor>
</comment>
<proteinExistence type="predicted"/>
<evidence type="ECO:0008006" key="4">
    <source>
        <dbReference type="Google" id="ProtNLM"/>
    </source>
</evidence>
<organism evidence="3">
    <name type="scientific">marine metagenome</name>
    <dbReference type="NCBI Taxonomy" id="408172"/>
    <lineage>
        <taxon>unclassified sequences</taxon>
        <taxon>metagenomes</taxon>
        <taxon>ecological metagenomes</taxon>
    </lineage>
</organism>
<dbReference type="GO" id="GO:0008483">
    <property type="term" value="F:transaminase activity"/>
    <property type="evidence" value="ECO:0007669"/>
    <property type="project" value="InterPro"/>
</dbReference>
<keyword evidence="2" id="KW-0663">Pyridoxal phosphate</keyword>
<accession>A0A382LRU6</accession>
<protein>
    <recommendedName>
        <fullName evidence="4">Aminotransferase class III</fullName>
    </recommendedName>
</protein>
<dbReference type="InterPro" id="IPR005814">
    <property type="entry name" value="Aminotrans_3"/>
</dbReference>
<dbReference type="AlphaFoldDB" id="A0A382LRU6"/>
<feature type="non-terminal residue" evidence="3">
    <location>
        <position position="1"/>
    </location>
</feature>
<dbReference type="Gene3D" id="3.40.640.10">
    <property type="entry name" value="Type I PLP-dependent aspartate aminotransferase-like (Major domain)"/>
    <property type="match status" value="1"/>
</dbReference>
<dbReference type="SUPFAM" id="SSF53383">
    <property type="entry name" value="PLP-dependent transferases"/>
    <property type="match status" value="1"/>
</dbReference>
<evidence type="ECO:0000256" key="1">
    <source>
        <dbReference type="ARBA" id="ARBA00001933"/>
    </source>
</evidence>
<feature type="non-terminal residue" evidence="3">
    <location>
        <position position="237"/>
    </location>
</feature>
<dbReference type="InterPro" id="IPR015424">
    <property type="entry name" value="PyrdxlP-dep_Trfase"/>
</dbReference>
<gene>
    <name evidence="3" type="ORF">METZ01_LOCUS292130</name>
</gene>
<reference evidence="3" key="1">
    <citation type="submission" date="2018-05" db="EMBL/GenBank/DDBJ databases">
        <authorList>
            <person name="Lanie J.A."/>
            <person name="Ng W.-L."/>
            <person name="Kazmierczak K.M."/>
            <person name="Andrzejewski T.M."/>
            <person name="Davidsen T.M."/>
            <person name="Wayne K.J."/>
            <person name="Tettelin H."/>
            <person name="Glass J.I."/>
            <person name="Rusch D."/>
            <person name="Podicherti R."/>
            <person name="Tsui H.-C.T."/>
            <person name="Winkler M.E."/>
        </authorList>
    </citation>
    <scope>NUCLEOTIDE SEQUENCE</scope>
</reference>
<sequence>VYKFSIKESDRIYSRAKKVVPGGSQTFSKGVNQFVEGFAPKYLGKGKGSYSWDVDGNKFLDYIMGCHPIILGYADDDVNQAVIEQLELGSTFSLMNELEVDVAELLVDSVPCAEMARFGKNGADATTVGVRIARAFTERDHIAFCGYHGWHDWFIATTDLNKGIPDFNEKLAHQFTYNDLDSLEKIFIENKGKIAIVIMEPLTILEPQKDFLNEVKKMTKHHGALLMFDGIITGFRF</sequence>
<dbReference type="Pfam" id="PF00202">
    <property type="entry name" value="Aminotran_3"/>
    <property type="match status" value="1"/>
</dbReference>
<dbReference type="InterPro" id="IPR015422">
    <property type="entry name" value="PyrdxlP-dep_Trfase_small"/>
</dbReference>